<dbReference type="SUPFAM" id="SSF53092">
    <property type="entry name" value="Creatinase/prolidase N-terminal domain"/>
    <property type="match status" value="1"/>
</dbReference>
<evidence type="ECO:0000256" key="1">
    <source>
        <dbReference type="ARBA" id="ARBA00001936"/>
    </source>
</evidence>
<dbReference type="Pfam" id="PF01321">
    <property type="entry name" value="Creatinase_N"/>
    <property type="match status" value="1"/>
</dbReference>
<accession>A0ABQ1G9R8</accession>
<reference evidence="7" key="1">
    <citation type="journal article" date="2019" name="Int. J. Syst. Evol. Microbiol.">
        <title>The Global Catalogue of Microorganisms (GCM) 10K type strain sequencing project: providing services to taxonomists for standard genome sequencing and annotation.</title>
        <authorList>
            <consortium name="The Broad Institute Genomics Platform"/>
            <consortium name="The Broad Institute Genome Sequencing Center for Infectious Disease"/>
            <person name="Wu L."/>
            <person name="Ma J."/>
        </authorList>
    </citation>
    <scope>NUCLEOTIDE SEQUENCE [LARGE SCALE GENOMIC DNA]</scope>
    <source>
        <strain evidence="7">CGMCC 1.12404</strain>
    </source>
</reference>
<dbReference type="InterPro" id="IPR036005">
    <property type="entry name" value="Creatinase/aminopeptidase-like"/>
</dbReference>
<dbReference type="InterPro" id="IPR050659">
    <property type="entry name" value="Peptidase_M24B"/>
</dbReference>
<dbReference type="PANTHER" id="PTHR46112:SF10">
    <property type="entry name" value="DIPEPTIDASE YKVY-RELATED"/>
    <property type="match status" value="1"/>
</dbReference>
<dbReference type="RefSeq" id="WP_188430651.1">
    <property type="nucleotide sequence ID" value="NZ_BMEX01000003.1"/>
</dbReference>
<organism evidence="6 7">
    <name type="scientific">Kroppenstedtia guangzhouensis</name>
    <dbReference type="NCBI Taxonomy" id="1274356"/>
    <lineage>
        <taxon>Bacteria</taxon>
        <taxon>Bacillati</taxon>
        <taxon>Bacillota</taxon>
        <taxon>Bacilli</taxon>
        <taxon>Bacillales</taxon>
        <taxon>Thermoactinomycetaceae</taxon>
        <taxon>Kroppenstedtia</taxon>
    </lineage>
</organism>
<evidence type="ECO:0000259" key="5">
    <source>
        <dbReference type="Pfam" id="PF01321"/>
    </source>
</evidence>
<dbReference type="EMBL" id="BMEX01000003">
    <property type="protein sequence ID" value="GGA39528.1"/>
    <property type="molecule type" value="Genomic_DNA"/>
</dbReference>
<evidence type="ECO:0000256" key="2">
    <source>
        <dbReference type="ARBA" id="ARBA00008766"/>
    </source>
</evidence>
<keyword evidence="7" id="KW-1185">Reference proteome</keyword>
<evidence type="ECO:0000313" key="6">
    <source>
        <dbReference type="EMBL" id="GGA39528.1"/>
    </source>
</evidence>
<dbReference type="InterPro" id="IPR000994">
    <property type="entry name" value="Pept_M24"/>
</dbReference>
<dbReference type="SUPFAM" id="SSF55920">
    <property type="entry name" value="Creatinase/aminopeptidase"/>
    <property type="match status" value="1"/>
</dbReference>
<dbReference type="InterPro" id="IPR000587">
    <property type="entry name" value="Creatinase_N"/>
</dbReference>
<comment type="caution">
    <text evidence="6">The sequence shown here is derived from an EMBL/GenBank/DDBJ whole genome shotgun (WGS) entry which is preliminary data.</text>
</comment>
<comment type="similarity">
    <text evidence="2">Belongs to the peptidase M24B family.</text>
</comment>
<sequence>MNHRLEKLSGWLKHEGVELAMIQDPANLFYLTGFECEPHERLVALFSFPGEEPFMILPELEMDRLKNSGWTHGITAYGDSDNPWHIIRSLLADRKLLSFQRAAVELEHLTYARAQSLLSLSPEAKLVSVSTHLGAMRVIKDETEIRAARKAARFADMAVETGIAALKPGCTELEVVARIEYEMKRQGIREMSFSTMVLFGKKSGDPHGIPGTQPLQEGDLVLFDLGVIFDGYASDITRTVAFRSISEEASRIYETVRKAQEAALAQCRPKTPMMEVDRAARQVIAEAGYGAHFPHRIGHGLGISAHEYPSLHGKNSDHLSEGMIITVEPGIYVPEIGGVRIEDDLVITADGHQVLTRFPKELQIVK</sequence>
<dbReference type="InterPro" id="IPR001714">
    <property type="entry name" value="Pept_M24_MAP"/>
</dbReference>
<evidence type="ECO:0000259" key="4">
    <source>
        <dbReference type="Pfam" id="PF00557"/>
    </source>
</evidence>
<comment type="cofactor">
    <cofactor evidence="1">
        <name>Mn(2+)</name>
        <dbReference type="ChEBI" id="CHEBI:29035"/>
    </cofactor>
</comment>
<evidence type="ECO:0000313" key="7">
    <source>
        <dbReference type="Proteomes" id="UP000617979"/>
    </source>
</evidence>
<dbReference type="CDD" id="cd01092">
    <property type="entry name" value="APP-like"/>
    <property type="match status" value="1"/>
</dbReference>
<name>A0ABQ1G9R8_9BACL</name>
<feature type="domain" description="Peptidase M24" evidence="4">
    <location>
        <begin position="148"/>
        <end position="349"/>
    </location>
</feature>
<protein>
    <submittedName>
        <fullName evidence="6">Xaa-Pro dipeptidase</fullName>
    </submittedName>
</protein>
<dbReference type="Gene3D" id="3.40.350.10">
    <property type="entry name" value="Creatinase/prolidase N-terminal domain"/>
    <property type="match status" value="1"/>
</dbReference>
<evidence type="ECO:0000256" key="3">
    <source>
        <dbReference type="ARBA" id="ARBA00023211"/>
    </source>
</evidence>
<gene>
    <name evidence="6" type="primary">pepQ</name>
    <name evidence="6" type="ORF">GCM10007416_10630</name>
</gene>
<dbReference type="PANTHER" id="PTHR46112">
    <property type="entry name" value="AMINOPEPTIDASE"/>
    <property type="match status" value="1"/>
</dbReference>
<dbReference type="PRINTS" id="PR00599">
    <property type="entry name" value="MAPEPTIDASE"/>
</dbReference>
<proteinExistence type="inferred from homology"/>
<dbReference type="InterPro" id="IPR029149">
    <property type="entry name" value="Creatin/AminoP/Spt16_N"/>
</dbReference>
<dbReference type="Pfam" id="PF00557">
    <property type="entry name" value="Peptidase_M24"/>
    <property type="match status" value="1"/>
</dbReference>
<feature type="domain" description="Creatinase N-terminal" evidence="5">
    <location>
        <begin position="4"/>
        <end position="139"/>
    </location>
</feature>
<dbReference type="Proteomes" id="UP000617979">
    <property type="component" value="Unassembled WGS sequence"/>
</dbReference>
<keyword evidence="3" id="KW-0464">Manganese</keyword>
<dbReference type="Gene3D" id="3.90.230.10">
    <property type="entry name" value="Creatinase/methionine aminopeptidase superfamily"/>
    <property type="match status" value="1"/>
</dbReference>